<evidence type="ECO:0000313" key="2">
    <source>
        <dbReference type="EMBL" id="MEQ2289085.1"/>
    </source>
</evidence>
<proteinExistence type="predicted"/>
<comment type="caution">
    <text evidence="2">The sequence shown here is derived from an EMBL/GenBank/DDBJ whole genome shotgun (WGS) entry which is preliminary data.</text>
</comment>
<accession>A0ABV0Y6A2</accession>
<protein>
    <submittedName>
        <fullName evidence="2">Uncharacterized protein</fullName>
    </submittedName>
</protein>
<evidence type="ECO:0000313" key="3">
    <source>
        <dbReference type="Proteomes" id="UP001469553"/>
    </source>
</evidence>
<gene>
    <name evidence="2" type="ORF">AMECASPLE_029464</name>
</gene>
<feature type="region of interest" description="Disordered" evidence="1">
    <location>
        <begin position="1"/>
        <end position="27"/>
    </location>
</feature>
<name>A0ABV0Y6A2_9TELE</name>
<reference evidence="2 3" key="1">
    <citation type="submission" date="2021-06" db="EMBL/GenBank/DDBJ databases">
        <authorList>
            <person name="Palmer J.M."/>
        </authorList>
    </citation>
    <scope>NUCLEOTIDE SEQUENCE [LARGE SCALE GENOMIC DNA]</scope>
    <source>
        <strain evidence="2 3">AS_MEX2019</strain>
        <tissue evidence="2">Muscle</tissue>
    </source>
</reference>
<keyword evidence="3" id="KW-1185">Reference proteome</keyword>
<organism evidence="2 3">
    <name type="scientific">Ameca splendens</name>
    <dbReference type="NCBI Taxonomy" id="208324"/>
    <lineage>
        <taxon>Eukaryota</taxon>
        <taxon>Metazoa</taxon>
        <taxon>Chordata</taxon>
        <taxon>Craniata</taxon>
        <taxon>Vertebrata</taxon>
        <taxon>Euteleostomi</taxon>
        <taxon>Actinopterygii</taxon>
        <taxon>Neopterygii</taxon>
        <taxon>Teleostei</taxon>
        <taxon>Neoteleostei</taxon>
        <taxon>Acanthomorphata</taxon>
        <taxon>Ovalentaria</taxon>
        <taxon>Atherinomorphae</taxon>
        <taxon>Cyprinodontiformes</taxon>
        <taxon>Goodeidae</taxon>
        <taxon>Ameca</taxon>
    </lineage>
</organism>
<dbReference type="Proteomes" id="UP001469553">
    <property type="component" value="Unassembled WGS sequence"/>
</dbReference>
<sequence>MGRLKNTLENGMKPFKSEINSQNIGDNKSVGAASKLTRLFPAGIKGQIKEACIKRPQYSADGGVRATCSSCAPPSKQHRAKCCTERFPLAPMNESAQKIA</sequence>
<dbReference type="EMBL" id="JAHRIP010022183">
    <property type="protein sequence ID" value="MEQ2289085.1"/>
    <property type="molecule type" value="Genomic_DNA"/>
</dbReference>
<evidence type="ECO:0000256" key="1">
    <source>
        <dbReference type="SAM" id="MobiDB-lite"/>
    </source>
</evidence>